<comment type="caution">
    <text evidence="1">The sequence shown here is derived from an EMBL/GenBank/DDBJ whole genome shotgun (WGS) entry which is preliminary data.</text>
</comment>
<organism evidence="1 2">
    <name type="scientific">Streptomyces macrolidinus</name>
    <dbReference type="NCBI Taxonomy" id="2952607"/>
    <lineage>
        <taxon>Bacteria</taxon>
        <taxon>Bacillati</taxon>
        <taxon>Actinomycetota</taxon>
        <taxon>Actinomycetes</taxon>
        <taxon>Kitasatosporales</taxon>
        <taxon>Streptomycetaceae</taxon>
        <taxon>Streptomyces</taxon>
    </lineage>
</organism>
<evidence type="ECO:0000313" key="1">
    <source>
        <dbReference type="EMBL" id="MCN9243882.1"/>
    </source>
</evidence>
<gene>
    <name evidence="1" type="ORF">NGF19_24390</name>
</gene>
<dbReference type="RefSeq" id="WP_252427424.1">
    <property type="nucleotide sequence ID" value="NZ_JAMWMR010000026.1"/>
</dbReference>
<reference evidence="1 2" key="1">
    <citation type="submission" date="2022-05" db="EMBL/GenBank/DDBJ databases">
        <title>Streptomyces sp. nov. RY43-2 isolated from soil of a peat swamp forest.</title>
        <authorList>
            <person name="Kanchanasin P."/>
            <person name="Tanasupawat S."/>
            <person name="Phongsopitanun W."/>
        </authorList>
    </citation>
    <scope>NUCLEOTIDE SEQUENCE [LARGE SCALE GENOMIC DNA]</scope>
    <source>
        <strain evidence="1 2">RY43-2</strain>
    </source>
</reference>
<accession>A0ABT0ZJW0</accession>
<name>A0ABT0ZJW0_9ACTN</name>
<dbReference type="InterPro" id="IPR046038">
    <property type="entry name" value="DUF5996"/>
</dbReference>
<evidence type="ECO:0000313" key="2">
    <source>
        <dbReference type="Proteomes" id="UP001523219"/>
    </source>
</evidence>
<dbReference type="Pfam" id="PF19459">
    <property type="entry name" value="DUF5996"/>
    <property type="match status" value="1"/>
</dbReference>
<proteinExistence type="predicted"/>
<dbReference type="EMBL" id="JAMWMR010000026">
    <property type="protein sequence ID" value="MCN9243882.1"/>
    <property type="molecule type" value="Genomic_DNA"/>
</dbReference>
<sequence>MTGRTQAEKVGTWPRLRVADWVETRDTLHMWTQIVGKIRLAHAPTANHWWQVTLYVSARGLTTSAIPYRTGVFDIEFDFVDHRLYIRVSDGRRREVVLEPKPVSQFYAEVMGALGELDIQTRINPRPNEVEQAVPFAEDFRHASYDPHAAWLFWGQLMQANRVLGKFRSHFVGKVSLVHFFWGAMDLACTRFSGRPAPPHPGGGIPNCPDWVTREAYSLELSSCGFWPGGGEEGAFYAYAYPEPAGFADYAVRPEEASYRRDLGEFVLPYEVAATADDPDRMLGDFLQSSYEAAAESGGWDRRALEGEPHP</sequence>
<protein>
    <submittedName>
        <fullName evidence="1">DUF5996 family protein</fullName>
    </submittedName>
</protein>
<dbReference type="Proteomes" id="UP001523219">
    <property type="component" value="Unassembled WGS sequence"/>
</dbReference>
<keyword evidence="2" id="KW-1185">Reference proteome</keyword>